<dbReference type="Pfam" id="PF01648">
    <property type="entry name" value="ACPS"/>
    <property type="match status" value="1"/>
</dbReference>
<protein>
    <submittedName>
        <fullName evidence="4">4'-phosphopantetheinyl transferase</fullName>
    </submittedName>
</protein>
<accession>A0ABW0B1B1</accession>
<feature type="domain" description="4'-phosphopantetheinyl transferase N-terminal" evidence="3">
    <location>
        <begin position="27"/>
        <end position="94"/>
    </location>
</feature>
<feature type="domain" description="4'-phosphopantetheinyl transferase" evidence="2">
    <location>
        <begin position="101"/>
        <end position="181"/>
    </location>
</feature>
<dbReference type="SUPFAM" id="SSF56214">
    <property type="entry name" value="4'-phosphopantetheinyl transferase"/>
    <property type="match status" value="1"/>
</dbReference>
<proteinExistence type="predicted"/>
<dbReference type="InterPro" id="IPR041354">
    <property type="entry name" value="4PPT_N"/>
</dbReference>
<comment type="caution">
    <text evidence="4">The sequence shown here is derived from an EMBL/GenBank/DDBJ whole genome shotgun (WGS) entry which is preliminary data.</text>
</comment>
<gene>
    <name evidence="4" type="ORF">ACFPRK_10355</name>
</gene>
<sequence>MIEEILPAGVRFAEAFDDDLAPGLFPEEEALVARAVHKRVSEFGTVRRCARAALATLGVPPAPLLPGRRGEPRWPAGIVGSMTHCIGYRGAVVARSAEFVSLGIDAEPDEQLPPDVLSVVSLPEERDRMARQGRNGEGSAVHADRLLFSAKEAVFKAWYPLTRQELDFTEASIAFTYATARSGTFDARLLVPGPELDGGRLDGFTGRWTAGQGLVLTAIAVPTRATTAARGNGGL</sequence>
<dbReference type="InterPro" id="IPR003542">
    <property type="entry name" value="Enbac_synth_compD-like"/>
</dbReference>
<keyword evidence="5" id="KW-1185">Reference proteome</keyword>
<keyword evidence="1 4" id="KW-0808">Transferase</keyword>
<evidence type="ECO:0000313" key="5">
    <source>
        <dbReference type="Proteomes" id="UP001596208"/>
    </source>
</evidence>
<evidence type="ECO:0000313" key="4">
    <source>
        <dbReference type="EMBL" id="MFC5170989.1"/>
    </source>
</evidence>
<dbReference type="RefSeq" id="WP_065848802.1">
    <property type="nucleotide sequence ID" value="NZ_JBHSKI010000003.1"/>
</dbReference>
<name>A0ABW0B1B1_9ACTN</name>
<dbReference type="PANTHER" id="PTHR38096">
    <property type="entry name" value="ENTEROBACTIN SYNTHASE COMPONENT D"/>
    <property type="match status" value="1"/>
</dbReference>
<dbReference type="PANTHER" id="PTHR38096:SF1">
    <property type="entry name" value="ENTEROBACTIN SYNTHASE COMPONENT D"/>
    <property type="match status" value="1"/>
</dbReference>
<evidence type="ECO:0000259" key="2">
    <source>
        <dbReference type="Pfam" id="PF01648"/>
    </source>
</evidence>
<dbReference type="EMBL" id="JBHSKI010000003">
    <property type="protein sequence ID" value="MFC5170989.1"/>
    <property type="molecule type" value="Genomic_DNA"/>
</dbReference>
<dbReference type="InterPro" id="IPR008278">
    <property type="entry name" value="4-PPantetheinyl_Trfase_dom"/>
</dbReference>
<evidence type="ECO:0000256" key="1">
    <source>
        <dbReference type="ARBA" id="ARBA00022679"/>
    </source>
</evidence>
<evidence type="ECO:0000259" key="3">
    <source>
        <dbReference type="Pfam" id="PF17837"/>
    </source>
</evidence>
<reference evidence="5" key="1">
    <citation type="journal article" date="2019" name="Int. J. Syst. Evol. Microbiol.">
        <title>The Global Catalogue of Microorganisms (GCM) 10K type strain sequencing project: providing services to taxonomists for standard genome sequencing and annotation.</title>
        <authorList>
            <consortium name="The Broad Institute Genomics Platform"/>
            <consortium name="The Broad Institute Genome Sequencing Center for Infectious Disease"/>
            <person name="Wu L."/>
            <person name="Ma J."/>
        </authorList>
    </citation>
    <scope>NUCLEOTIDE SEQUENCE [LARGE SCALE GENOMIC DNA]</scope>
    <source>
        <strain evidence="5">CGMCC 4.1721</strain>
    </source>
</reference>
<dbReference type="Proteomes" id="UP001596208">
    <property type="component" value="Unassembled WGS sequence"/>
</dbReference>
<dbReference type="InterPro" id="IPR037143">
    <property type="entry name" value="4-PPantetheinyl_Trfase_dom_sf"/>
</dbReference>
<organism evidence="4 5">
    <name type="scientific">Streptomyces mutomycini</name>
    <dbReference type="NCBI Taxonomy" id="284036"/>
    <lineage>
        <taxon>Bacteria</taxon>
        <taxon>Bacillati</taxon>
        <taxon>Actinomycetota</taxon>
        <taxon>Actinomycetes</taxon>
        <taxon>Kitasatosporales</taxon>
        <taxon>Streptomycetaceae</taxon>
        <taxon>Streptomyces</taxon>
    </lineage>
</organism>
<dbReference type="Pfam" id="PF17837">
    <property type="entry name" value="4PPT_N"/>
    <property type="match status" value="1"/>
</dbReference>
<dbReference type="PRINTS" id="PR01399">
    <property type="entry name" value="ENTSNTHTASED"/>
</dbReference>
<dbReference type="GO" id="GO:0016740">
    <property type="term" value="F:transferase activity"/>
    <property type="evidence" value="ECO:0007669"/>
    <property type="project" value="UniProtKB-KW"/>
</dbReference>